<evidence type="ECO:0000259" key="1">
    <source>
        <dbReference type="PROSITE" id="PS50089"/>
    </source>
</evidence>
<dbReference type="InterPro" id="IPR001841">
    <property type="entry name" value="Znf_RING"/>
</dbReference>
<dbReference type="PROSITE" id="PS50089">
    <property type="entry name" value="ZF_RING_2"/>
    <property type="match status" value="1"/>
</dbReference>
<accession>A0A6C0KMN3</accession>
<dbReference type="InterPro" id="IPR013083">
    <property type="entry name" value="Znf_RING/FYVE/PHD"/>
</dbReference>
<name>A0A6C0KMN3_9ZZZZ</name>
<dbReference type="SUPFAM" id="SSF57850">
    <property type="entry name" value="RING/U-box"/>
    <property type="match status" value="1"/>
</dbReference>
<dbReference type="EMBL" id="MN740931">
    <property type="protein sequence ID" value="QHU18431.1"/>
    <property type="molecule type" value="Genomic_DNA"/>
</dbReference>
<reference evidence="2" key="1">
    <citation type="journal article" date="2020" name="Nature">
        <title>Giant virus diversity and host interactions through global metagenomics.</title>
        <authorList>
            <person name="Schulz F."/>
            <person name="Roux S."/>
            <person name="Paez-Espino D."/>
            <person name="Jungbluth S."/>
            <person name="Walsh D.A."/>
            <person name="Denef V.J."/>
            <person name="McMahon K.D."/>
            <person name="Konstantinidis K.T."/>
            <person name="Eloe-Fadrosh E.A."/>
            <person name="Kyrpides N.C."/>
            <person name="Woyke T."/>
        </authorList>
    </citation>
    <scope>NUCLEOTIDE SEQUENCE</scope>
    <source>
        <strain evidence="2">GVMAG-S-3300013006-138</strain>
    </source>
</reference>
<feature type="domain" description="RING-type" evidence="1">
    <location>
        <begin position="18"/>
        <end position="72"/>
    </location>
</feature>
<evidence type="ECO:0000313" key="2">
    <source>
        <dbReference type="EMBL" id="QHU18431.1"/>
    </source>
</evidence>
<dbReference type="AlphaFoldDB" id="A0A6C0KMN3"/>
<protein>
    <recommendedName>
        <fullName evidence="1">RING-type domain-containing protein</fullName>
    </recommendedName>
</protein>
<dbReference type="Gene3D" id="3.30.40.10">
    <property type="entry name" value="Zinc/RING finger domain, C3HC4 (zinc finger)"/>
    <property type="match status" value="1"/>
</dbReference>
<sequence length="229" mass="27274">MDVEAEAQQQEQINPHRCHICPLTQDTAPRIPLENSPWMYLQCGHRIHTNCFLEKSYNDDLSTIRFSCPACQEHALTNHMVEWIEANDIHFYRPLRLETLWNENAELREDIKNLSKLQRKHSLVIRNHKLESAQLKNEWKRAIHSSLEYIRLQKKEFKNRLVNLPYRKKAIRAINEITHLRASLIAKYPNLSWHNLSQISRIPGAPNLKNYPRVGRWIFSGNRLFHIRF</sequence>
<proteinExistence type="predicted"/>
<organism evidence="2">
    <name type="scientific">viral metagenome</name>
    <dbReference type="NCBI Taxonomy" id="1070528"/>
    <lineage>
        <taxon>unclassified sequences</taxon>
        <taxon>metagenomes</taxon>
        <taxon>organismal metagenomes</taxon>
    </lineage>
</organism>